<keyword evidence="6 9" id="KW-0028">Amino-acid biosynthesis</keyword>
<dbReference type="PATRIC" id="fig|1886670.3.peg.2599"/>
<dbReference type="Pfam" id="PF14748">
    <property type="entry name" value="P5CR_dimer"/>
    <property type="match status" value="1"/>
</dbReference>
<dbReference type="SUPFAM" id="SSF48179">
    <property type="entry name" value="6-phosphogluconate dehydrogenase C-terminal domain-like"/>
    <property type="match status" value="1"/>
</dbReference>
<dbReference type="NCBIfam" id="TIGR00112">
    <property type="entry name" value="proC"/>
    <property type="match status" value="1"/>
</dbReference>
<keyword evidence="6" id="KW-0963">Cytoplasm</keyword>
<protein>
    <recommendedName>
        <fullName evidence="6 7">Pyrroline-5-carboxylate reductase</fullName>
        <shortName evidence="6">P5C reductase</shortName>
        <shortName evidence="6">P5CR</shortName>
        <ecNumber evidence="6 7">1.5.1.2</ecNumber>
    </recommendedName>
    <alternativeName>
        <fullName evidence="6">PCA reductase</fullName>
    </alternativeName>
</protein>
<dbReference type="PANTHER" id="PTHR11645:SF49">
    <property type="entry name" value="PYRROLINE-5-CARBOXYLATE REDUCTASE 1"/>
    <property type="match status" value="1"/>
</dbReference>
<evidence type="ECO:0000256" key="3">
    <source>
        <dbReference type="ARBA" id="ARBA00022857"/>
    </source>
</evidence>
<proteinExistence type="inferred from homology"/>
<keyword evidence="2 6" id="KW-0641">Proline biosynthesis</keyword>
<name>A0A1E3L2V5_9BACL</name>
<comment type="function">
    <text evidence="5 6">Catalyzes the reduction of 1-pyrroline-5-carboxylate (PCA) to L-proline.</text>
</comment>
<evidence type="ECO:0000256" key="4">
    <source>
        <dbReference type="ARBA" id="ARBA00023002"/>
    </source>
</evidence>
<keyword evidence="3 6" id="KW-0521">NADP</keyword>
<dbReference type="Gene3D" id="1.10.3730.10">
    <property type="entry name" value="ProC C-terminal domain-like"/>
    <property type="match status" value="1"/>
</dbReference>
<dbReference type="Pfam" id="PF03807">
    <property type="entry name" value="F420_oxidored"/>
    <property type="match status" value="1"/>
</dbReference>
<organism evidence="12 13">
    <name type="scientific">Paenibacillus nuruki</name>
    <dbReference type="NCBI Taxonomy" id="1886670"/>
    <lineage>
        <taxon>Bacteria</taxon>
        <taxon>Bacillati</taxon>
        <taxon>Bacillota</taxon>
        <taxon>Bacilli</taxon>
        <taxon>Bacillales</taxon>
        <taxon>Paenibacillaceae</taxon>
        <taxon>Paenibacillus</taxon>
    </lineage>
</organism>
<dbReference type="FunFam" id="1.10.3730.10:FF:000001">
    <property type="entry name" value="Pyrroline-5-carboxylate reductase"/>
    <property type="match status" value="1"/>
</dbReference>
<comment type="similarity">
    <text evidence="1 6 9">Belongs to the pyrroline-5-carboxylate reductase family.</text>
</comment>
<dbReference type="PROSITE" id="PS00521">
    <property type="entry name" value="P5CR"/>
    <property type="match status" value="1"/>
</dbReference>
<dbReference type="PANTHER" id="PTHR11645">
    <property type="entry name" value="PYRROLINE-5-CARBOXYLATE REDUCTASE"/>
    <property type="match status" value="1"/>
</dbReference>
<dbReference type="Proteomes" id="UP000094578">
    <property type="component" value="Unassembled WGS sequence"/>
</dbReference>
<dbReference type="RefSeq" id="WP_069327989.1">
    <property type="nucleotide sequence ID" value="NZ_MDER01000043.1"/>
</dbReference>
<dbReference type="AlphaFoldDB" id="A0A1E3L2V5"/>
<reference evidence="12 13" key="1">
    <citation type="submission" date="2016-08" db="EMBL/GenBank/DDBJ databases">
        <title>Genome sequencing of Paenibacillus sp. TI45-13ar, isolated from Korean traditional nuruk.</title>
        <authorList>
            <person name="Kim S.-J."/>
        </authorList>
    </citation>
    <scope>NUCLEOTIDE SEQUENCE [LARGE SCALE GENOMIC DNA]</scope>
    <source>
        <strain evidence="12 13">TI45-13ar</strain>
    </source>
</reference>
<feature type="domain" description="Pyrroline-5-carboxylate reductase dimerisation" evidence="11">
    <location>
        <begin position="177"/>
        <end position="281"/>
    </location>
</feature>
<comment type="subcellular location">
    <subcellularLocation>
        <location evidence="6">Cytoplasm</location>
    </subcellularLocation>
</comment>
<dbReference type="GO" id="GO:0004735">
    <property type="term" value="F:pyrroline-5-carboxylate reductase activity"/>
    <property type="evidence" value="ECO:0007669"/>
    <property type="project" value="UniProtKB-UniRule"/>
</dbReference>
<dbReference type="SUPFAM" id="SSF51735">
    <property type="entry name" value="NAD(P)-binding Rossmann-fold domains"/>
    <property type="match status" value="1"/>
</dbReference>
<dbReference type="InterPro" id="IPR000304">
    <property type="entry name" value="Pyrroline-COOH_reductase"/>
</dbReference>
<dbReference type="InterPro" id="IPR008927">
    <property type="entry name" value="6-PGluconate_DH-like_C_sf"/>
</dbReference>
<accession>A0A1E3L2V5</accession>
<dbReference type="InterPro" id="IPR053790">
    <property type="entry name" value="P5CR-like_CS"/>
</dbReference>
<feature type="domain" description="Pyrroline-5-carboxylate reductase catalytic N-terminal" evidence="10">
    <location>
        <begin position="17"/>
        <end position="114"/>
    </location>
</feature>
<evidence type="ECO:0000256" key="1">
    <source>
        <dbReference type="ARBA" id="ARBA00005525"/>
    </source>
</evidence>
<evidence type="ECO:0000256" key="2">
    <source>
        <dbReference type="ARBA" id="ARBA00022650"/>
    </source>
</evidence>
<feature type="binding site" evidence="8">
    <location>
        <begin position="85"/>
        <end position="88"/>
    </location>
    <ligand>
        <name>NADP(+)</name>
        <dbReference type="ChEBI" id="CHEBI:58349"/>
    </ligand>
</feature>
<evidence type="ECO:0000313" key="13">
    <source>
        <dbReference type="Proteomes" id="UP000094578"/>
    </source>
</evidence>
<evidence type="ECO:0000256" key="9">
    <source>
        <dbReference type="RuleBase" id="RU003903"/>
    </source>
</evidence>
<evidence type="ECO:0000256" key="5">
    <source>
        <dbReference type="ARBA" id="ARBA00058118"/>
    </source>
</evidence>
<comment type="pathway">
    <text evidence="6 9">Amino-acid biosynthesis; L-proline biosynthesis; L-proline from L-glutamate 5-semialdehyde: step 1/1.</text>
</comment>
<evidence type="ECO:0000256" key="6">
    <source>
        <dbReference type="HAMAP-Rule" id="MF_01925"/>
    </source>
</evidence>
<evidence type="ECO:0000256" key="8">
    <source>
        <dbReference type="PIRSR" id="PIRSR000193-1"/>
    </source>
</evidence>
<comment type="catalytic activity">
    <reaction evidence="6">
        <text>L-proline + NAD(+) = (S)-1-pyrroline-5-carboxylate + NADH + 2 H(+)</text>
        <dbReference type="Rhea" id="RHEA:14105"/>
        <dbReference type="ChEBI" id="CHEBI:15378"/>
        <dbReference type="ChEBI" id="CHEBI:17388"/>
        <dbReference type="ChEBI" id="CHEBI:57540"/>
        <dbReference type="ChEBI" id="CHEBI:57945"/>
        <dbReference type="ChEBI" id="CHEBI:60039"/>
        <dbReference type="EC" id="1.5.1.2"/>
    </reaction>
</comment>
<dbReference type="EC" id="1.5.1.2" evidence="6 7"/>
<gene>
    <name evidence="6 12" type="primary">proC</name>
    <name evidence="12" type="ORF">PTI45_02555</name>
</gene>
<dbReference type="EMBL" id="MDER01000043">
    <property type="protein sequence ID" value="ODP28137.1"/>
    <property type="molecule type" value="Genomic_DNA"/>
</dbReference>
<sequence>MMSHPQSLQTLITEPLCFYGSGSMAEAILRGLVNRAVVVPAHVTMLNRGNKERLDYLVQRYGVAVAGEESTRTAALQQAKVIVLAMKPVDAAHALRQLGPTLTEDQLIVSVIAGLEVGTIQHLLGRKQPVARTMPNTSSSIGLGATGLVFSEEVSLEQRQLVHHLFEAVGTVTEIEESQMETLTGISGSGPAYIYYVMESMIRAGIEGGLSAEQARELTIQTVIGASHMVQQTGEEPAALRAKVTSPNGSTAAAIKVFEDAHMQDTIVRGVERCAERSREMGAALKEDNS</sequence>
<dbReference type="Gene3D" id="3.40.50.720">
    <property type="entry name" value="NAD(P)-binding Rossmann-like Domain"/>
    <property type="match status" value="1"/>
</dbReference>
<dbReference type="InterPro" id="IPR029036">
    <property type="entry name" value="P5CR_dimer"/>
</dbReference>
<comment type="caution">
    <text evidence="12">The sequence shown here is derived from an EMBL/GenBank/DDBJ whole genome shotgun (WGS) entry which is preliminary data.</text>
</comment>
<dbReference type="GO" id="GO:0055129">
    <property type="term" value="P:L-proline biosynthetic process"/>
    <property type="evidence" value="ECO:0007669"/>
    <property type="project" value="UniProtKB-UniRule"/>
</dbReference>
<evidence type="ECO:0000259" key="10">
    <source>
        <dbReference type="Pfam" id="PF03807"/>
    </source>
</evidence>
<dbReference type="GO" id="GO:0005737">
    <property type="term" value="C:cytoplasm"/>
    <property type="evidence" value="ECO:0007669"/>
    <property type="project" value="UniProtKB-SubCell"/>
</dbReference>
<dbReference type="PIRSF" id="PIRSF000193">
    <property type="entry name" value="Pyrrol-5-carb_rd"/>
    <property type="match status" value="1"/>
</dbReference>
<dbReference type="HAMAP" id="MF_01925">
    <property type="entry name" value="P5C_reductase"/>
    <property type="match status" value="1"/>
</dbReference>
<dbReference type="InterPro" id="IPR028939">
    <property type="entry name" value="P5C_Rdtase_cat_N"/>
</dbReference>
<dbReference type="STRING" id="1886670.PTI45_02555"/>
<dbReference type="UniPathway" id="UPA00098">
    <property type="reaction ID" value="UER00361"/>
</dbReference>
<comment type="catalytic activity">
    <reaction evidence="6 9">
        <text>L-proline + NADP(+) = (S)-1-pyrroline-5-carboxylate + NADPH + 2 H(+)</text>
        <dbReference type="Rhea" id="RHEA:14109"/>
        <dbReference type="ChEBI" id="CHEBI:15378"/>
        <dbReference type="ChEBI" id="CHEBI:17388"/>
        <dbReference type="ChEBI" id="CHEBI:57783"/>
        <dbReference type="ChEBI" id="CHEBI:58349"/>
        <dbReference type="ChEBI" id="CHEBI:60039"/>
        <dbReference type="EC" id="1.5.1.2"/>
    </reaction>
</comment>
<keyword evidence="4 6" id="KW-0560">Oxidoreductase</keyword>
<keyword evidence="13" id="KW-1185">Reference proteome</keyword>
<evidence type="ECO:0000256" key="7">
    <source>
        <dbReference type="NCBIfam" id="TIGR00112"/>
    </source>
</evidence>
<dbReference type="InterPro" id="IPR036291">
    <property type="entry name" value="NAD(P)-bd_dom_sf"/>
</dbReference>
<evidence type="ECO:0000313" key="12">
    <source>
        <dbReference type="EMBL" id="ODP28137.1"/>
    </source>
</evidence>
<evidence type="ECO:0000259" key="11">
    <source>
        <dbReference type="Pfam" id="PF14748"/>
    </source>
</evidence>